<dbReference type="AlphaFoldDB" id="A0A3B0JN43"/>
<keyword evidence="2" id="KW-0479">Metal-binding</keyword>
<dbReference type="PANTHER" id="PTHR12395:SF9">
    <property type="entry name" value="DECAPPING AND EXORIBONUCLEASE PROTEIN"/>
    <property type="match status" value="1"/>
</dbReference>
<reference evidence="5" key="1">
    <citation type="submission" date="2018-01" db="EMBL/GenBank/DDBJ databases">
        <authorList>
            <person name="Alioto T."/>
            <person name="Alioto T."/>
        </authorList>
    </citation>
    <scope>NUCLEOTIDE SEQUENCE [LARGE SCALE GENOMIC DNA]</scope>
</reference>
<keyword evidence="2" id="KW-0540">Nuclease</keyword>
<dbReference type="Proteomes" id="UP000268350">
    <property type="component" value="Unassembled WGS sequence"/>
</dbReference>
<sequence length="379" mass="44119">MMNPEEIILNLKPHVITQEDRTVFPTFSKPQTHGGFSLSPDGKFEKNENRKRYLFVPPMGQIQVHVGDSEARRSQRLHLLQPSLDNILLYMEGKGTAFLQFKDQINVEVNHDIVCSSEVLELILRTPYEKEQSWTLAITKYRNTIYISPVILSEPNNSPMKEMNAEWVETLRRHFLSEKPNTLPEPGGTMERTGQYHGVFSVTINGKRFIFDAPVLAESVLNYANVKPDTNDIFTDLQIRPDNMSVDEWTAHNRSEALKWWIKCFIVGIENIHVAYVNRHIIAHTIEKISVRKIFRDCESVWLPHVCFNFMARLVETICSFTSSVDCYKTVFLTTFDAIPGKISYKYYPGRSQFTFIPDWFRIMLEERKEDLIREAFVE</sequence>
<dbReference type="InterPro" id="IPR013961">
    <property type="entry name" value="RAI1"/>
</dbReference>
<evidence type="ECO:0000256" key="2">
    <source>
        <dbReference type="RuleBase" id="RU367113"/>
    </source>
</evidence>
<comment type="similarity">
    <text evidence="1 2">Belongs to the DXO/Dom3Z family.</text>
</comment>
<dbReference type="PANTHER" id="PTHR12395">
    <property type="entry name" value="DOM-3 RELATED"/>
    <property type="match status" value="1"/>
</dbReference>
<keyword evidence="5" id="KW-1185">Reference proteome</keyword>
<accession>A0A3B0JN43</accession>
<keyword evidence="4" id="KW-0413">Isomerase</keyword>
<evidence type="ECO:0000259" key="3">
    <source>
        <dbReference type="Pfam" id="PF08652"/>
    </source>
</evidence>
<keyword evidence="2" id="KW-0539">Nucleus</keyword>
<dbReference type="GO" id="GO:0005829">
    <property type="term" value="C:cytosol"/>
    <property type="evidence" value="ECO:0007669"/>
    <property type="project" value="TreeGrafter"/>
</dbReference>
<evidence type="ECO:0000256" key="1">
    <source>
        <dbReference type="ARBA" id="ARBA00006562"/>
    </source>
</evidence>
<gene>
    <name evidence="4" type="ORF">DGUA_6G002695</name>
</gene>
<dbReference type="GO" id="GO:0004518">
    <property type="term" value="F:nuclease activity"/>
    <property type="evidence" value="ECO:0007669"/>
    <property type="project" value="UniProtKB-KW"/>
</dbReference>
<keyword evidence="2" id="KW-0378">Hydrolase</keyword>
<keyword evidence="2" id="KW-0694">RNA-binding</keyword>
<dbReference type="Pfam" id="PF08652">
    <property type="entry name" value="RAI1"/>
    <property type="match status" value="1"/>
</dbReference>
<comment type="cofactor">
    <cofactor evidence="2">
        <name>a divalent metal cation</name>
        <dbReference type="ChEBI" id="CHEBI:60240"/>
    </cofactor>
</comment>
<dbReference type="GO" id="GO:0000956">
    <property type="term" value="P:nuclear-transcribed mRNA catabolic process"/>
    <property type="evidence" value="ECO:0007669"/>
    <property type="project" value="TreeGrafter"/>
</dbReference>
<dbReference type="OMA" id="RNTMYIC"/>
<keyword evidence="2" id="KW-0547">Nucleotide-binding</keyword>
<comment type="function">
    <text evidence="2">Decapping enzyme for NAD-capped RNAs: specifically hydrolyzes the nicotinamide adenine dinucleotide (NAD) cap from a subset of RNAs by removing the entire NAD moiety from the 5'-end of an NAD-capped RNA.</text>
</comment>
<name>A0A3B0JN43_DROGU</name>
<dbReference type="GO" id="GO:0000166">
    <property type="term" value="F:nucleotide binding"/>
    <property type="evidence" value="ECO:0007669"/>
    <property type="project" value="UniProtKB-KW"/>
</dbReference>
<dbReference type="GO" id="GO:0110155">
    <property type="term" value="P:NAD-cap decapping"/>
    <property type="evidence" value="ECO:0007669"/>
    <property type="project" value="TreeGrafter"/>
</dbReference>
<dbReference type="EMBL" id="OUUW01000001">
    <property type="protein sequence ID" value="SPP74979.1"/>
    <property type="molecule type" value="Genomic_DNA"/>
</dbReference>
<feature type="domain" description="RAI1-like" evidence="3">
    <location>
        <begin position="29"/>
        <end position="362"/>
    </location>
</feature>
<dbReference type="GO" id="GO:0046872">
    <property type="term" value="F:metal ion binding"/>
    <property type="evidence" value="ECO:0007669"/>
    <property type="project" value="UniProtKB-KW"/>
</dbReference>
<evidence type="ECO:0000313" key="5">
    <source>
        <dbReference type="Proteomes" id="UP000268350"/>
    </source>
</evidence>
<dbReference type="GO" id="GO:0016787">
    <property type="term" value="F:hydrolase activity"/>
    <property type="evidence" value="ECO:0007669"/>
    <property type="project" value="UniProtKB-KW"/>
</dbReference>
<evidence type="ECO:0000313" key="4">
    <source>
        <dbReference type="EMBL" id="SPP74979.1"/>
    </source>
</evidence>
<organism evidence="4 5">
    <name type="scientific">Drosophila guanche</name>
    <name type="common">Fruit fly</name>
    <dbReference type="NCBI Taxonomy" id="7266"/>
    <lineage>
        <taxon>Eukaryota</taxon>
        <taxon>Metazoa</taxon>
        <taxon>Ecdysozoa</taxon>
        <taxon>Arthropoda</taxon>
        <taxon>Hexapoda</taxon>
        <taxon>Insecta</taxon>
        <taxon>Pterygota</taxon>
        <taxon>Neoptera</taxon>
        <taxon>Endopterygota</taxon>
        <taxon>Diptera</taxon>
        <taxon>Brachycera</taxon>
        <taxon>Muscomorpha</taxon>
        <taxon>Ephydroidea</taxon>
        <taxon>Drosophilidae</taxon>
        <taxon>Drosophila</taxon>
        <taxon>Sophophora</taxon>
    </lineage>
</organism>
<comment type="subcellular location">
    <subcellularLocation>
        <location evidence="2">Nucleus</location>
    </subcellularLocation>
</comment>
<dbReference type="GO" id="GO:0016853">
    <property type="term" value="F:isomerase activity"/>
    <property type="evidence" value="ECO:0007669"/>
    <property type="project" value="UniProtKB-KW"/>
</dbReference>
<proteinExistence type="inferred from homology"/>
<dbReference type="STRING" id="7266.A0A3B0JN43"/>
<dbReference type="InterPro" id="IPR039039">
    <property type="entry name" value="RAI1-like_fam"/>
</dbReference>
<dbReference type="GO" id="GO:0003723">
    <property type="term" value="F:RNA binding"/>
    <property type="evidence" value="ECO:0007669"/>
    <property type="project" value="UniProtKB-KW"/>
</dbReference>
<protein>
    <recommendedName>
        <fullName evidence="2">Decapping nuclease</fullName>
        <ecNumber evidence="2">3.6.1.-</ecNumber>
    </recommendedName>
</protein>
<dbReference type="OrthoDB" id="5853397at2759"/>
<dbReference type="EC" id="3.6.1.-" evidence="2"/>
<dbReference type="GO" id="GO:0005634">
    <property type="term" value="C:nucleus"/>
    <property type="evidence" value="ECO:0007669"/>
    <property type="project" value="UniProtKB-SubCell"/>
</dbReference>